<keyword evidence="1" id="KW-0808">Transferase</keyword>
<feature type="domain" description="Protein kinase" evidence="6">
    <location>
        <begin position="159"/>
        <end position="421"/>
    </location>
</feature>
<gene>
    <name evidence="7" type="ORF">BCR35DRAFT_165088</name>
</gene>
<reference evidence="7 8" key="1">
    <citation type="submission" date="2016-07" db="EMBL/GenBank/DDBJ databases">
        <title>Pervasive Adenine N6-methylation of Active Genes in Fungi.</title>
        <authorList>
            <consortium name="DOE Joint Genome Institute"/>
            <person name="Mondo S.J."/>
            <person name="Dannebaum R.O."/>
            <person name="Kuo R.C."/>
            <person name="Labutti K."/>
            <person name="Haridas S."/>
            <person name="Kuo A."/>
            <person name="Salamov A."/>
            <person name="Ahrendt S.R."/>
            <person name="Lipzen A."/>
            <person name="Sullivan W."/>
            <person name="Andreopoulos W.B."/>
            <person name="Clum A."/>
            <person name="Lindquist E."/>
            <person name="Daum C."/>
            <person name="Ramamoorthy G.K."/>
            <person name="Gryganskyi A."/>
            <person name="Culley D."/>
            <person name="Magnuson J.K."/>
            <person name="James T.Y."/>
            <person name="O'Malley M.A."/>
            <person name="Stajich J.E."/>
            <person name="Spatafora J.W."/>
            <person name="Visel A."/>
            <person name="Grigoriev I.V."/>
        </authorList>
    </citation>
    <scope>NUCLEOTIDE SEQUENCE [LARGE SCALE GENOMIC DNA]</scope>
    <source>
        <strain evidence="7 8">62-1032</strain>
    </source>
</reference>
<dbReference type="PIRSF" id="PIRSF000654">
    <property type="entry name" value="Integrin-linked_kinase"/>
    <property type="match status" value="1"/>
</dbReference>
<dbReference type="InterPro" id="IPR000719">
    <property type="entry name" value="Prot_kinase_dom"/>
</dbReference>
<comment type="caution">
    <text evidence="7">The sequence shown here is derived from an EMBL/GenBank/DDBJ whole genome shotgun (WGS) entry which is preliminary data.</text>
</comment>
<dbReference type="PROSITE" id="PS50011">
    <property type="entry name" value="PROTEIN_KINASE_DOM"/>
    <property type="match status" value="1"/>
</dbReference>
<evidence type="ECO:0000256" key="4">
    <source>
        <dbReference type="ARBA" id="ARBA00022840"/>
    </source>
</evidence>
<dbReference type="SUPFAM" id="SSF56112">
    <property type="entry name" value="Protein kinase-like (PK-like)"/>
    <property type="match status" value="1"/>
</dbReference>
<evidence type="ECO:0000256" key="1">
    <source>
        <dbReference type="ARBA" id="ARBA00022679"/>
    </source>
</evidence>
<dbReference type="OrthoDB" id="4062651at2759"/>
<dbReference type="GO" id="GO:0005524">
    <property type="term" value="F:ATP binding"/>
    <property type="evidence" value="ECO:0007669"/>
    <property type="project" value="UniProtKB-KW"/>
</dbReference>
<evidence type="ECO:0000256" key="3">
    <source>
        <dbReference type="ARBA" id="ARBA00022777"/>
    </source>
</evidence>
<dbReference type="Gene3D" id="1.10.510.10">
    <property type="entry name" value="Transferase(Phosphotransferase) domain 1"/>
    <property type="match status" value="1"/>
</dbReference>
<evidence type="ECO:0000256" key="5">
    <source>
        <dbReference type="SAM" id="MobiDB-lite"/>
    </source>
</evidence>
<dbReference type="InterPro" id="IPR008271">
    <property type="entry name" value="Ser/Thr_kinase_AS"/>
</dbReference>
<evidence type="ECO:0000313" key="8">
    <source>
        <dbReference type="Proteomes" id="UP000193467"/>
    </source>
</evidence>
<dbReference type="InterPro" id="IPR011009">
    <property type="entry name" value="Kinase-like_dom_sf"/>
</dbReference>
<keyword evidence="4" id="KW-0067">ATP-binding</keyword>
<dbReference type="GO" id="GO:0004674">
    <property type="term" value="F:protein serine/threonine kinase activity"/>
    <property type="evidence" value="ECO:0007669"/>
    <property type="project" value="TreeGrafter"/>
</dbReference>
<dbReference type="AlphaFoldDB" id="A0A1Y2EN14"/>
<organism evidence="7 8">
    <name type="scientific">Leucosporidium creatinivorum</name>
    <dbReference type="NCBI Taxonomy" id="106004"/>
    <lineage>
        <taxon>Eukaryota</taxon>
        <taxon>Fungi</taxon>
        <taxon>Dikarya</taxon>
        <taxon>Basidiomycota</taxon>
        <taxon>Pucciniomycotina</taxon>
        <taxon>Microbotryomycetes</taxon>
        <taxon>Leucosporidiales</taxon>
        <taxon>Leucosporidium</taxon>
    </lineage>
</organism>
<dbReference type="InterPro" id="IPR051681">
    <property type="entry name" value="Ser/Thr_Kinases-Pseudokinases"/>
</dbReference>
<dbReference type="InParanoid" id="A0A1Y2EN14"/>
<sequence>MMMRRMRKGRRMSRWTMWMARSIEVDLSKETSKSLLRYRRDELLRLCAERELGGEGTKHDLVQALLQWRETHDSDDDTASDTSTATARAETKTQALEAIKTARPRKSKDPPLLMRGSFSSSPEKPHSPIRSKADEQEEVNALDLESLQLQDKEIAPEKLTKLEKVGSGGFKDVYKGVYRKKTIAIADIRGHLTDMDIKELGLLRDLRHPNIVHFIGVSIPKEPSSVPVMIVTELCSNGDLFDYLRGVPHPPFLSMLEIMLGISRGLEYLHTHKPIVIHRDIKSSNVLITGDGVAKLNDFGLARIKTSTRSMIRSLVGTVNWQAPELWVAHPKYNEKVDVYSVGLVFWEVLQWHQPVKRYPFEGLNEHAIYDQVGHKKIRPSTASMRRAWGGEVVDLVSAMWDQDPAARPPMSQVTLEIEVLMTAERDRLAQEKRDRGRA</sequence>
<evidence type="ECO:0000256" key="2">
    <source>
        <dbReference type="ARBA" id="ARBA00022741"/>
    </source>
</evidence>
<evidence type="ECO:0000259" key="6">
    <source>
        <dbReference type="PROSITE" id="PS50011"/>
    </source>
</evidence>
<dbReference type="Pfam" id="PF00069">
    <property type="entry name" value="Pkinase"/>
    <property type="match status" value="1"/>
</dbReference>
<dbReference type="SMART" id="SM00220">
    <property type="entry name" value="S_TKc"/>
    <property type="match status" value="1"/>
</dbReference>
<evidence type="ECO:0000313" key="7">
    <source>
        <dbReference type="EMBL" id="ORY72235.1"/>
    </source>
</evidence>
<accession>A0A1Y2EN14</accession>
<proteinExistence type="predicted"/>
<feature type="region of interest" description="Disordered" evidence="5">
    <location>
        <begin position="71"/>
        <end position="137"/>
    </location>
</feature>
<dbReference type="PANTHER" id="PTHR44329:SF288">
    <property type="entry name" value="MITOGEN-ACTIVATED PROTEIN KINASE KINASE KINASE 20"/>
    <property type="match status" value="1"/>
</dbReference>
<dbReference type="EMBL" id="MCGR01000053">
    <property type="protein sequence ID" value="ORY72235.1"/>
    <property type="molecule type" value="Genomic_DNA"/>
</dbReference>
<keyword evidence="2" id="KW-0547">Nucleotide-binding</keyword>
<keyword evidence="8" id="KW-1185">Reference proteome</keyword>
<keyword evidence="3 7" id="KW-0418">Kinase</keyword>
<dbReference type="Proteomes" id="UP000193467">
    <property type="component" value="Unassembled WGS sequence"/>
</dbReference>
<protein>
    <submittedName>
        <fullName evidence="7">Kinase-like domain-containing protein</fullName>
    </submittedName>
</protein>
<feature type="compositionally biased region" description="Basic and acidic residues" evidence="5">
    <location>
        <begin position="123"/>
        <end position="134"/>
    </location>
</feature>
<dbReference type="PANTHER" id="PTHR44329">
    <property type="entry name" value="SERINE/THREONINE-PROTEIN KINASE TNNI3K-RELATED"/>
    <property type="match status" value="1"/>
</dbReference>
<dbReference type="PROSITE" id="PS00108">
    <property type="entry name" value="PROTEIN_KINASE_ST"/>
    <property type="match status" value="1"/>
</dbReference>
<name>A0A1Y2EN14_9BASI</name>
<dbReference type="STRING" id="106004.A0A1Y2EN14"/>